<accession>A0ACB9C307</accession>
<proteinExistence type="predicted"/>
<organism evidence="1 2">
    <name type="scientific">Arctium lappa</name>
    <name type="common">Greater burdock</name>
    <name type="synonym">Lappa major</name>
    <dbReference type="NCBI Taxonomy" id="4217"/>
    <lineage>
        <taxon>Eukaryota</taxon>
        <taxon>Viridiplantae</taxon>
        <taxon>Streptophyta</taxon>
        <taxon>Embryophyta</taxon>
        <taxon>Tracheophyta</taxon>
        <taxon>Spermatophyta</taxon>
        <taxon>Magnoliopsida</taxon>
        <taxon>eudicotyledons</taxon>
        <taxon>Gunneridae</taxon>
        <taxon>Pentapetalae</taxon>
        <taxon>asterids</taxon>
        <taxon>campanulids</taxon>
        <taxon>Asterales</taxon>
        <taxon>Asteraceae</taxon>
        <taxon>Carduoideae</taxon>
        <taxon>Cardueae</taxon>
        <taxon>Arctiinae</taxon>
        <taxon>Arctium</taxon>
    </lineage>
</organism>
<dbReference type="EMBL" id="CM042051">
    <property type="protein sequence ID" value="KAI3728702.1"/>
    <property type="molecule type" value="Genomic_DNA"/>
</dbReference>
<name>A0ACB9C307_ARCLA</name>
<sequence length="82" mass="8891">MQDSSRNLMPRRNENNKSESGGGSSMNGCNTMKKGSRISGDVDSDDQGKQLSGSDSRKVVVGVGWSEESLRTVMYLSCWGLN</sequence>
<evidence type="ECO:0000313" key="1">
    <source>
        <dbReference type="EMBL" id="KAI3728702.1"/>
    </source>
</evidence>
<dbReference type="Proteomes" id="UP001055879">
    <property type="component" value="Linkage Group LG05"/>
</dbReference>
<protein>
    <submittedName>
        <fullName evidence="1">Uncharacterized protein</fullName>
    </submittedName>
</protein>
<reference evidence="1 2" key="2">
    <citation type="journal article" date="2022" name="Mol. Ecol. Resour.">
        <title>The genomes of chicory, endive, great burdock and yacon provide insights into Asteraceae paleo-polyploidization history and plant inulin production.</title>
        <authorList>
            <person name="Fan W."/>
            <person name="Wang S."/>
            <person name="Wang H."/>
            <person name="Wang A."/>
            <person name="Jiang F."/>
            <person name="Liu H."/>
            <person name="Zhao H."/>
            <person name="Xu D."/>
            <person name="Zhang Y."/>
        </authorList>
    </citation>
    <scope>NUCLEOTIDE SEQUENCE [LARGE SCALE GENOMIC DNA]</scope>
    <source>
        <strain evidence="2">cv. Niubang</strain>
    </source>
</reference>
<reference evidence="2" key="1">
    <citation type="journal article" date="2022" name="Mol. Ecol. Resour.">
        <title>The genomes of chicory, endive, great burdock and yacon provide insights into Asteraceae palaeo-polyploidization history and plant inulin production.</title>
        <authorList>
            <person name="Fan W."/>
            <person name="Wang S."/>
            <person name="Wang H."/>
            <person name="Wang A."/>
            <person name="Jiang F."/>
            <person name="Liu H."/>
            <person name="Zhao H."/>
            <person name="Xu D."/>
            <person name="Zhang Y."/>
        </authorList>
    </citation>
    <scope>NUCLEOTIDE SEQUENCE [LARGE SCALE GENOMIC DNA]</scope>
    <source>
        <strain evidence="2">cv. Niubang</strain>
    </source>
</reference>
<keyword evidence="2" id="KW-1185">Reference proteome</keyword>
<gene>
    <name evidence="1" type="ORF">L6452_17343</name>
</gene>
<evidence type="ECO:0000313" key="2">
    <source>
        <dbReference type="Proteomes" id="UP001055879"/>
    </source>
</evidence>
<comment type="caution">
    <text evidence="1">The sequence shown here is derived from an EMBL/GenBank/DDBJ whole genome shotgun (WGS) entry which is preliminary data.</text>
</comment>